<dbReference type="Gene3D" id="3.30.70.3270">
    <property type="match status" value="1"/>
</dbReference>
<keyword evidence="4" id="KW-0408">Iron</keyword>
<dbReference type="Pfam" id="PF12838">
    <property type="entry name" value="Fer4_7"/>
    <property type="match status" value="1"/>
</dbReference>
<evidence type="ECO:0000256" key="4">
    <source>
        <dbReference type="ARBA" id="ARBA00023004"/>
    </source>
</evidence>
<feature type="domain" description="4Fe-4S ferredoxin-type" evidence="7">
    <location>
        <begin position="82"/>
        <end position="111"/>
    </location>
</feature>
<dbReference type="PROSITE" id="PS00198">
    <property type="entry name" value="4FE4S_FER_1"/>
    <property type="match status" value="2"/>
</dbReference>
<dbReference type="STRING" id="1409788.NC99_23860"/>
<keyword evidence="5" id="KW-0411">Iron-sulfur</keyword>
<dbReference type="EMBL" id="LGIA01000152">
    <property type="protein sequence ID" value="KOH44839.1"/>
    <property type="molecule type" value="Genomic_DNA"/>
</dbReference>
<evidence type="ECO:0000256" key="2">
    <source>
        <dbReference type="ARBA" id="ARBA00022723"/>
    </source>
</evidence>
<proteinExistence type="predicted"/>
<dbReference type="PANTHER" id="PTHR10849">
    <property type="entry name" value="NADH DEHYDROGENASE UBIQUINONE IRON-SULFUR PROTEIN 8, MITOCHONDRIAL"/>
    <property type="match status" value="1"/>
</dbReference>
<dbReference type="InterPro" id="IPR017900">
    <property type="entry name" value="4Fe4S_Fe_S_CS"/>
</dbReference>
<dbReference type="GO" id="GO:0051539">
    <property type="term" value="F:4 iron, 4 sulfur cluster binding"/>
    <property type="evidence" value="ECO:0007669"/>
    <property type="project" value="UniProtKB-KW"/>
</dbReference>
<protein>
    <submittedName>
        <fullName evidence="8">NADPH-quinone oxidoreductase</fullName>
    </submittedName>
</protein>
<dbReference type="PATRIC" id="fig|1409788.3.peg.2464"/>
<feature type="domain" description="4Fe-4S ferredoxin-type" evidence="7">
    <location>
        <begin position="30"/>
        <end position="59"/>
    </location>
</feature>
<feature type="compositionally biased region" description="Basic and acidic residues" evidence="6">
    <location>
        <begin position="134"/>
        <end position="170"/>
    </location>
</feature>
<comment type="caution">
    <text evidence="8">The sequence shown here is derived from an EMBL/GenBank/DDBJ whole genome shotgun (WGS) entry which is preliminary data.</text>
</comment>
<evidence type="ECO:0000256" key="6">
    <source>
        <dbReference type="SAM" id="MobiDB-lite"/>
    </source>
</evidence>
<evidence type="ECO:0000313" key="8">
    <source>
        <dbReference type="EMBL" id="KOH44839.1"/>
    </source>
</evidence>
<evidence type="ECO:0000256" key="1">
    <source>
        <dbReference type="ARBA" id="ARBA00022485"/>
    </source>
</evidence>
<evidence type="ECO:0000313" key="9">
    <source>
        <dbReference type="Proteomes" id="UP000036958"/>
    </source>
</evidence>
<dbReference type="NCBIfam" id="TIGR01971">
    <property type="entry name" value="NuoI"/>
    <property type="match status" value="1"/>
</dbReference>
<evidence type="ECO:0000256" key="3">
    <source>
        <dbReference type="ARBA" id="ARBA00022737"/>
    </source>
</evidence>
<dbReference type="GO" id="GO:0016651">
    <property type="term" value="F:oxidoreductase activity, acting on NAD(P)H"/>
    <property type="evidence" value="ECO:0007669"/>
    <property type="project" value="InterPro"/>
</dbReference>
<dbReference type="GO" id="GO:0016020">
    <property type="term" value="C:membrane"/>
    <property type="evidence" value="ECO:0007669"/>
    <property type="project" value="InterPro"/>
</dbReference>
<dbReference type="AlphaFoldDB" id="A0A0L8V8R8"/>
<dbReference type="PROSITE" id="PS51379">
    <property type="entry name" value="4FE4S_FER_2"/>
    <property type="match status" value="2"/>
</dbReference>
<name>A0A0L8V8R8_9BACT</name>
<gene>
    <name evidence="8" type="ORF">NC99_23860</name>
</gene>
<dbReference type="InterPro" id="IPR010226">
    <property type="entry name" value="NADH_quinone_OxRdtase_chainI"/>
</dbReference>
<dbReference type="GO" id="GO:0046872">
    <property type="term" value="F:metal ion binding"/>
    <property type="evidence" value="ECO:0007669"/>
    <property type="project" value="UniProtKB-KW"/>
</dbReference>
<organism evidence="8 9">
    <name type="scientific">Sunxiuqinia dokdonensis</name>
    <dbReference type="NCBI Taxonomy" id="1409788"/>
    <lineage>
        <taxon>Bacteria</taxon>
        <taxon>Pseudomonadati</taxon>
        <taxon>Bacteroidota</taxon>
        <taxon>Bacteroidia</taxon>
        <taxon>Marinilabiliales</taxon>
        <taxon>Prolixibacteraceae</taxon>
        <taxon>Sunxiuqinia</taxon>
    </lineage>
</organism>
<dbReference type="Proteomes" id="UP000036958">
    <property type="component" value="Unassembled WGS sequence"/>
</dbReference>
<evidence type="ECO:0000259" key="7">
    <source>
        <dbReference type="PROSITE" id="PS51379"/>
    </source>
</evidence>
<dbReference type="InterPro" id="IPR017896">
    <property type="entry name" value="4Fe4S_Fe-S-bd"/>
</dbReference>
<evidence type="ECO:0000256" key="5">
    <source>
        <dbReference type="ARBA" id="ARBA00023014"/>
    </source>
</evidence>
<keyword evidence="2" id="KW-0479">Metal-binding</keyword>
<sequence length="170" mass="20057">MKITLKHLFTKKVTIQYPDENFPLPETARNRLFMEMTKCIGCKNCAKICPVNCIDIETIKVSPEDPHKELHRNGKERKLWVPTFEIDFAKCCYCGLCTEVCPTDAIIHTKEFEYSEYNRENLVYKFHTLTPEQTEEKRRLLEELDAKKEKEKKQDENKPGNKETPGEKRE</sequence>
<reference evidence="9" key="1">
    <citation type="submission" date="2015-07" db="EMBL/GenBank/DDBJ databases">
        <title>Genome sequencing of Sunxiuqinia dokdonensis strain SK.</title>
        <authorList>
            <person name="Ahn S."/>
            <person name="Kim B.-C."/>
        </authorList>
    </citation>
    <scope>NUCLEOTIDE SEQUENCE [LARGE SCALE GENOMIC DNA]</scope>
    <source>
        <strain evidence="9">SK</strain>
    </source>
</reference>
<keyword evidence="9" id="KW-1185">Reference proteome</keyword>
<feature type="region of interest" description="Disordered" evidence="6">
    <location>
        <begin position="132"/>
        <end position="170"/>
    </location>
</feature>
<keyword evidence="1" id="KW-0004">4Fe-4S</keyword>
<accession>A0A0L8V8R8</accession>
<dbReference type="SUPFAM" id="SSF46548">
    <property type="entry name" value="alpha-helical ferredoxin"/>
    <property type="match status" value="1"/>
</dbReference>
<keyword evidence="3" id="KW-0677">Repeat</keyword>